<comment type="similarity">
    <text evidence="2">Belongs to the VKOR family.</text>
</comment>
<evidence type="ECO:0000313" key="12">
    <source>
        <dbReference type="EMBL" id="PSB04437.1"/>
    </source>
</evidence>
<dbReference type="PANTHER" id="PTHR34573">
    <property type="entry name" value="VKC DOMAIN-CONTAINING PROTEIN"/>
    <property type="match status" value="1"/>
</dbReference>
<dbReference type="InterPro" id="IPR036249">
    <property type="entry name" value="Thioredoxin-like_sf"/>
</dbReference>
<protein>
    <recommendedName>
        <fullName evidence="11">Vitamin K epoxide reductase domain-containing protein</fullName>
    </recommendedName>
</protein>
<keyword evidence="13" id="KW-1185">Reference proteome</keyword>
<evidence type="ECO:0000256" key="1">
    <source>
        <dbReference type="ARBA" id="ARBA00004141"/>
    </source>
</evidence>
<keyword evidence="5 10" id="KW-1133">Transmembrane helix</keyword>
<keyword evidence="3 10" id="KW-0812">Transmembrane</keyword>
<reference evidence="12 13" key="2">
    <citation type="submission" date="2018-03" db="EMBL/GenBank/DDBJ databases">
        <title>The ancient ancestry and fast evolution of plastids.</title>
        <authorList>
            <person name="Moore K.R."/>
            <person name="Magnabosco C."/>
            <person name="Momper L."/>
            <person name="Gold D.A."/>
            <person name="Bosak T."/>
            <person name="Fournier G.P."/>
        </authorList>
    </citation>
    <scope>NUCLEOTIDE SEQUENCE [LARGE SCALE GENOMIC DNA]</scope>
    <source>
        <strain evidence="12 13">CCAP 1448/3</strain>
    </source>
</reference>
<dbReference type="GO" id="GO:0048038">
    <property type="term" value="F:quinone binding"/>
    <property type="evidence" value="ECO:0007669"/>
    <property type="project" value="UniProtKB-KW"/>
</dbReference>
<dbReference type="SUPFAM" id="SSF52833">
    <property type="entry name" value="Thioredoxin-like"/>
    <property type="match status" value="1"/>
</dbReference>
<dbReference type="InterPro" id="IPR044698">
    <property type="entry name" value="VKOR/LTO1"/>
</dbReference>
<keyword evidence="8" id="KW-1015">Disulfide bond</keyword>
<evidence type="ECO:0000256" key="3">
    <source>
        <dbReference type="ARBA" id="ARBA00022692"/>
    </source>
</evidence>
<dbReference type="PANTHER" id="PTHR34573:SF1">
    <property type="entry name" value="VITAMIN K EPOXIDE REDUCTASE DOMAIN-CONTAINING PROTEIN"/>
    <property type="match status" value="1"/>
</dbReference>
<dbReference type="InterPro" id="IPR012932">
    <property type="entry name" value="VKOR"/>
</dbReference>
<proteinExistence type="inferred from homology"/>
<comment type="subcellular location">
    <subcellularLocation>
        <location evidence="1">Membrane</location>
        <topology evidence="1">Multi-pass membrane protein</topology>
    </subcellularLocation>
</comment>
<feature type="transmembrane region" description="Helical" evidence="10">
    <location>
        <begin position="65"/>
        <end position="88"/>
    </location>
</feature>
<comment type="caution">
    <text evidence="12">The sequence shown here is derived from an EMBL/GenBank/DDBJ whole genome shotgun (WGS) entry which is preliminary data.</text>
</comment>
<dbReference type="Pfam" id="PF07884">
    <property type="entry name" value="VKOR"/>
    <property type="match status" value="1"/>
</dbReference>
<feature type="transmembrane region" description="Helical" evidence="10">
    <location>
        <begin position="161"/>
        <end position="181"/>
    </location>
</feature>
<feature type="domain" description="Vitamin K epoxide reductase" evidence="11">
    <location>
        <begin position="11"/>
        <end position="153"/>
    </location>
</feature>
<evidence type="ECO:0000256" key="6">
    <source>
        <dbReference type="ARBA" id="ARBA00023002"/>
    </source>
</evidence>
<reference evidence="12 13" key="1">
    <citation type="submission" date="2018-02" db="EMBL/GenBank/DDBJ databases">
        <authorList>
            <person name="Cohen D.B."/>
            <person name="Kent A.D."/>
        </authorList>
    </citation>
    <scope>NUCLEOTIDE SEQUENCE [LARGE SCALE GENOMIC DNA]</scope>
    <source>
        <strain evidence="12 13">CCAP 1448/3</strain>
    </source>
</reference>
<evidence type="ECO:0000259" key="11">
    <source>
        <dbReference type="SMART" id="SM00756"/>
    </source>
</evidence>
<dbReference type="Gene3D" id="3.40.30.10">
    <property type="entry name" value="Glutaredoxin"/>
    <property type="match status" value="1"/>
</dbReference>
<evidence type="ECO:0000256" key="9">
    <source>
        <dbReference type="ARBA" id="ARBA00023284"/>
    </source>
</evidence>
<dbReference type="OrthoDB" id="185994at2"/>
<keyword evidence="9" id="KW-0676">Redox-active center</keyword>
<evidence type="ECO:0000256" key="5">
    <source>
        <dbReference type="ARBA" id="ARBA00022989"/>
    </source>
</evidence>
<evidence type="ECO:0000256" key="2">
    <source>
        <dbReference type="ARBA" id="ARBA00006214"/>
    </source>
</evidence>
<feature type="transmembrane region" description="Helical" evidence="10">
    <location>
        <begin position="100"/>
        <end position="122"/>
    </location>
</feature>
<keyword evidence="4" id="KW-0874">Quinone</keyword>
<organism evidence="12 13">
    <name type="scientific">Merismopedia glauca CCAP 1448/3</name>
    <dbReference type="NCBI Taxonomy" id="1296344"/>
    <lineage>
        <taxon>Bacteria</taxon>
        <taxon>Bacillati</taxon>
        <taxon>Cyanobacteriota</taxon>
        <taxon>Cyanophyceae</taxon>
        <taxon>Synechococcales</taxon>
        <taxon>Merismopediaceae</taxon>
        <taxon>Merismopedia</taxon>
    </lineage>
</organism>
<evidence type="ECO:0000256" key="4">
    <source>
        <dbReference type="ARBA" id="ARBA00022719"/>
    </source>
</evidence>
<sequence length="304" mass="33227">MMRRRSTPWIHRNSRLLIGGIAILGALLTGYLTISKLSGGNVACPVSGCETVLSSQYATVFGQPLPLFGCLAYIAMAVFAFAPLAVAADHQKSLRRNLENNTWLLLLAGSTAMLVFSGYLMFLLAFQIKALCLYCLGSALFSASLFILTLIGRSWEDMGQIFFVTIVVGMVTLISTLGVYATANNPNPPSPSGTPITTTSSTAEIELAKYLKAKGVKMYGAFWCPHCHEQKEVFGKQAFSEINYVECADPKEPRRQLEVCQKAKIESYPTWEINGKLVEPGAKSLEELAKISGYKGSLKFQNKI</sequence>
<evidence type="ECO:0000256" key="7">
    <source>
        <dbReference type="ARBA" id="ARBA00023136"/>
    </source>
</evidence>
<dbReference type="CDD" id="cd12916">
    <property type="entry name" value="VKOR_1"/>
    <property type="match status" value="1"/>
</dbReference>
<accession>A0A2T1C8H0</accession>
<dbReference type="InterPro" id="IPR038354">
    <property type="entry name" value="VKOR_sf"/>
</dbReference>
<keyword evidence="6" id="KW-0560">Oxidoreductase</keyword>
<name>A0A2T1C8H0_9CYAN</name>
<dbReference type="GO" id="GO:0016491">
    <property type="term" value="F:oxidoreductase activity"/>
    <property type="evidence" value="ECO:0007669"/>
    <property type="project" value="UniProtKB-KW"/>
</dbReference>
<dbReference type="Proteomes" id="UP000238762">
    <property type="component" value="Unassembled WGS sequence"/>
</dbReference>
<dbReference type="EMBL" id="PVWJ01000012">
    <property type="protein sequence ID" value="PSB04437.1"/>
    <property type="molecule type" value="Genomic_DNA"/>
</dbReference>
<evidence type="ECO:0000256" key="8">
    <source>
        <dbReference type="ARBA" id="ARBA00023157"/>
    </source>
</evidence>
<dbReference type="SMART" id="SM00756">
    <property type="entry name" value="VKc"/>
    <property type="match status" value="1"/>
</dbReference>
<dbReference type="GO" id="GO:0016020">
    <property type="term" value="C:membrane"/>
    <property type="evidence" value="ECO:0007669"/>
    <property type="project" value="UniProtKB-SubCell"/>
</dbReference>
<evidence type="ECO:0000256" key="10">
    <source>
        <dbReference type="SAM" id="Phobius"/>
    </source>
</evidence>
<dbReference type="RefSeq" id="WP_106287341.1">
    <property type="nucleotide sequence ID" value="NZ_CAWNTC010000182.1"/>
</dbReference>
<dbReference type="Gene3D" id="1.20.1440.130">
    <property type="entry name" value="VKOR domain"/>
    <property type="match status" value="1"/>
</dbReference>
<feature type="transmembrane region" description="Helical" evidence="10">
    <location>
        <begin position="16"/>
        <end position="34"/>
    </location>
</feature>
<evidence type="ECO:0000313" key="13">
    <source>
        <dbReference type="Proteomes" id="UP000238762"/>
    </source>
</evidence>
<gene>
    <name evidence="12" type="ORF">C7B64_03870</name>
</gene>
<keyword evidence="7 10" id="KW-0472">Membrane</keyword>
<feature type="transmembrane region" description="Helical" evidence="10">
    <location>
        <begin position="128"/>
        <end position="149"/>
    </location>
</feature>
<dbReference type="AlphaFoldDB" id="A0A2T1C8H0"/>